<dbReference type="InterPro" id="IPR036388">
    <property type="entry name" value="WH-like_DNA-bd_sf"/>
</dbReference>
<dbReference type="InterPro" id="IPR000847">
    <property type="entry name" value="LysR_HTH_N"/>
</dbReference>
<accession>A0A3N1CS53</accession>
<dbReference type="GO" id="GO:0003700">
    <property type="term" value="F:DNA-binding transcription factor activity"/>
    <property type="evidence" value="ECO:0007669"/>
    <property type="project" value="InterPro"/>
</dbReference>
<dbReference type="FunFam" id="1.10.10.10:FF:000001">
    <property type="entry name" value="LysR family transcriptional regulator"/>
    <property type="match status" value="1"/>
</dbReference>
<dbReference type="SUPFAM" id="SSF46785">
    <property type="entry name" value="Winged helix' DNA-binding domain"/>
    <property type="match status" value="1"/>
</dbReference>
<evidence type="ECO:0000256" key="2">
    <source>
        <dbReference type="ARBA" id="ARBA00023015"/>
    </source>
</evidence>
<dbReference type="Pfam" id="PF03466">
    <property type="entry name" value="LysR_substrate"/>
    <property type="match status" value="1"/>
</dbReference>
<dbReference type="PANTHER" id="PTHR30346:SF0">
    <property type="entry name" value="HCA OPERON TRANSCRIPTIONAL ACTIVATOR HCAR"/>
    <property type="match status" value="1"/>
</dbReference>
<comment type="caution">
    <text evidence="6">The sequence shown here is derived from an EMBL/GenBank/DDBJ whole genome shotgun (WGS) entry which is preliminary data.</text>
</comment>
<dbReference type="SUPFAM" id="SSF53850">
    <property type="entry name" value="Periplasmic binding protein-like II"/>
    <property type="match status" value="1"/>
</dbReference>
<keyword evidence="4" id="KW-0804">Transcription</keyword>
<dbReference type="PROSITE" id="PS50931">
    <property type="entry name" value="HTH_LYSR"/>
    <property type="match status" value="1"/>
</dbReference>
<evidence type="ECO:0000313" key="6">
    <source>
        <dbReference type="EMBL" id="ROO84035.1"/>
    </source>
</evidence>
<comment type="similarity">
    <text evidence="1">Belongs to the LysR transcriptional regulatory family.</text>
</comment>
<dbReference type="CDD" id="cd08414">
    <property type="entry name" value="PBP2_LTTR_aromatics_like"/>
    <property type="match status" value="1"/>
</dbReference>
<dbReference type="PRINTS" id="PR00039">
    <property type="entry name" value="HTHLYSR"/>
</dbReference>
<evidence type="ECO:0000256" key="3">
    <source>
        <dbReference type="ARBA" id="ARBA00023125"/>
    </source>
</evidence>
<dbReference type="GO" id="GO:0003677">
    <property type="term" value="F:DNA binding"/>
    <property type="evidence" value="ECO:0007669"/>
    <property type="project" value="UniProtKB-KW"/>
</dbReference>
<keyword evidence="7" id="KW-1185">Reference proteome</keyword>
<dbReference type="AlphaFoldDB" id="A0A3N1CS53"/>
<reference evidence="6 7" key="1">
    <citation type="submission" date="2018-11" db="EMBL/GenBank/DDBJ databases">
        <title>Sequencing the genomes of 1000 actinobacteria strains.</title>
        <authorList>
            <person name="Klenk H.-P."/>
        </authorList>
    </citation>
    <scope>NUCLEOTIDE SEQUENCE [LARGE SCALE GENOMIC DNA]</scope>
    <source>
        <strain evidence="6 7">DSM 44254</strain>
    </source>
</reference>
<organism evidence="6 7">
    <name type="scientific">Actinocorallia herbida</name>
    <dbReference type="NCBI Taxonomy" id="58109"/>
    <lineage>
        <taxon>Bacteria</taxon>
        <taxon>Bacillati</taxon>
        <taxon>Actinomycetota</taxon>
        <taxon>Actinomycetes</taxon>
        <taxon>Streptosporangiales</taxon>
        <taxon>Thermomonosporaceae</taxon>
        <taxon>Actinocorallia</taxon>
    </lineage>
</organism>
<dbReference type="Pfam" id="PF00126">
    <property type="entry name" value="HTH_1"/>
    <property type="match status" value="1"/>
</dbReference>
<evidence type="ECO:0000256" key="1">
    <source>
        <dbReference type="ARBA" id="ARBA00009437"/>
    </source>
</evidence>
<evidence type="ECO:0000259" key="5">
    <source>
        <dbReference type="PROSITE" id="PS50931"/>
    </source>
</evidence>
<proteinExistence type="inferred from homology"/>
<dbReference type="InterPro" id="IPR036390">
    <property type="entry name" value="WH_DNA-bd_sf"/>
</dbReference>
<dbReference type="Proteomes" id="UP000272400">
    <property type="component" value="Unassembled WGS sequence"/>
</dbReference>
<keyword evidence="3 6" id="KW-0238">DNA-binding</keyword>
<evidence type="ECO:0000256" key="4">
    <source>
        <dbReference type="ARBA" id="ARBA00023163"/>
    </source>
</evidence>
<dbReference type="GO" id="GO:0032993">
    <property type="term" value="C:protein-DNA complex"/>
    <property type="evidence" value="ECO:0007669"/>
    <property type="project" value="TreeGrafter"/>
</dbReference>
<dbReference type="PANTHER" id="PTHR30346">
    <property type="entry name" value="TRANSCRIPTIONAL DUAL REGULATOR HCAR-RELATED"/>
    <property type="match status" value="1"/>
</dbReference>
<name>A0A3N1CS53_9ACTN</name>
<protein>
    <submittedName>
        <fullName evidence="6">DNA-binding transcriptional LysR family regulator</fullName>
    </submittedName>
</protein>
<feature type="domain" description="HTH lysR-type" evidence="5">
    <location>
        <begin position="1"/>
        <end position="59"/>
    </location>
</feature>
<gene>
    <name evidence="6" type="ORF">EDD29_1547</name>
</gene>
<keyword evidence="2" id="KW-0805">Transcription regulation</keyword>
<dbReference type="InterPro" id="IPR005119">
    <property type="entry name" value="LysR_subst-bd"/>
</dbReference>
<sequence length="309" mass="32923">MNLVGHLECFVVVAEELHFGRAAARLGMAQPPLSQRIQRLEQELGTRLFDRSSRRVALTEPGRVLLEDARDLLVRVERIRGLADRAGDRAVLRAGLPEDLDGRVVAALIGAYRDVRPDLPLDLRPAATADHLRALAEGLLDVAVLRHPCDVSGLALGPMLGQPLGVLLPEDSPLAAVPVLPLADLRGHDLVVDGSAAPRADLLASCARHGFTPEAVHESPHPQFTLGLVLAGDAVALVPRARAVPGTAWRPLDGDPLLWRTSCAWRADTAPDGPLADLVDVTTRVLRAEAAMAPVASRVVPRPSSGFLA</sequence>
<dbReference type="Gene3D" id="1.10.10.10">
    <property type="entry name" value="Winged helix-like DNA-binding domain superfamily/Winged helix DNA-binding domain"/>
    <property type="match status" value="1"/>
</dbReference>
<dbReference type="EMBL" id="RJKE01000001">
    <property type="protein sequence ID" value="ROO84035.1"/>
    <property type="molecule type" value="Genomic_DNA"/>
</dbReference>
<dbReference type="Gene3D" id="3.40.190.10">
    <property type="entry name" value="Periplasmic binding protein-like II"/>
    <property type="match status" value="2"/>
</dbReference>
<dbReference type="OrthoDB" id="3176554at2"/>
<dbReference type="RefSeq" id="WP_123663635.1">
    <property type="nucleotide sequence ID" value="NZ_RJKE01000001.1"/>
</dbReference>
<evidence type="ECO:0000313" key="7">
    <source>
        <dbReference type="Proteomes" id="UP000272400"/>
    </source>
</evidence>